<dbReference type="EMBL" id="FOHS01000005">
    <property type="protein sequence ID" value="SET99576.1"/>
    <property type="molecule type" value="Genomic_DNA"/>
</dbReference>
<sequence>MKKEQVAAPSTHKKALSQAQLQQKLHALVVVKKECSATGFLTFLKEIEQRYLQPLQKQIDTYKKSRKYAHVQKLFAEKDKISGWEWHPKKRGVKVYWSNDEDRERELKNEIRRESRFEFRDGVKVHTMFHLLHSGAGKMNVYKKDEEHVLVTITDARFGTLVVRYHAMVQLNPEFLADFPGAEYGNMCWTDKQLHHFFDGRDVSFLYDLKVKLHALMSVLENEAA</sequence>
<evidence type="ECO:0000313" key="2">
    <source>
        <dbReference type="Proteomes" id="UP000198697"/>
    </source>
</evidence>
<gene>
    <name evidence="1" type="ORF">SAMN04487998_3456</name>
</gene>
<proteinExistence type="predicted"/>
<reference evidence="2" key="1">
    <citation type="submission" date="2016-10" db="EMBL/GenBank/DDBJ databases">
        <authorList>
            <person name="Varghese N."/>
            <person name="Submissions S."/>
        </authorList>
    </citation>
    <scope>NUCLEOTIDE SEQUENCE [LARGE SCALE GENOMIC DNA]</scope>
    <source>
        <strain evidence="2">DSM 15310</strain>
    </source>
</reference>
<organism evidence="1 2">
    <name type="scientific">Hymenobacter actinosclerus</name>
    <dbReference type="NCBI Taxonomy" id="82805"/>
    <lineage>
        <taxon>Bacteria</taxon>
        <taxon>Pseudomonadati</taxon>
        <taxon>Bacteroidota</taxon>
        <taxon>Cytophagia</taxon>
        <taxon>Cytophagales</taxon>
        <taxon>Hymenobacteraceae</taxon>
        <taxon>Hymenobacter</taxon>
    </lineage>
</organism>
<accession>A0A1I0ISS3</accession>
<dbReference type="AlphaFoldDB" id="A0A1I0ISS3"/>
<name>A0A1I0ISS3_9BACT</name>
<keyword evidence="2" id="KW-1185">Reference proteome</keyword>
<dbReference type="RefSeq" id="WP_092773876.1">
    <property type="nucleotide sequence ID" value="NZ_FOHS01000005.1"/>
</dbReference>
<dbReference type="Proteomes" id="UP000198697">
    <property type="component" value="Unassembled WGS sequence"/>
</dbReference>
<evidence type="ECO:0000313" key="1">
    <source>
        <dbReference type="EMBL" id="SET99576.1"/>
    </source>
</evidence>
<protein>
    <submittedName>
        <fullName evidence="1">Uncharacterized protein</fullName>
    </submittedName>
</protein>